<comment type="caution">
    <text evidence="2">The sequence shown here is derived from an EMBL/GenBank/DDBJ whole genome shotgun (WGS) entry which is preliminary data.</text>
</comment>
<keyword evidence="3" id="KW-1185">Reference proteome</keyword>
<dbReference type="Proteomes" id="UP001201980">
    <property type="component" value="Unassembled WGS sequence"/>
</dbReference>
<gene>
    <name evidence="2" type="ORF">MKZ38_005816</name>
</gene>
<evidence type="ECO:0000313" key="2">
    <source>
        <dbReference type="EMBL" id="KAJ2905303.1"/>
    </source>
</evidence>
<feature type="compositionally biased region" description="Low complexity" evidence="1">
    <location>
        <begin position="63"/>
        <end position="82"/>
    </location>
</feature>
<dbReference type="AlphaFoldDB" id="A0AAD5WX19"/>
<reference evidence="2" key="1">
    <citation type="submission" date="2022-07" db="EMBL/GenBank/DDBJ databases">
        <title>Draft genome sequence of Zalerion maritima ATCC 34329, a (micro)plastics degrading marine fungus.</title>
        <authorList>
            <person name="Paco A."/>
            <person name="Goncalves M.F.M."/>
            <person name="Rocha-Santos T.A.P."/>
            <person name="Alves A."/>
        </authorList>
    </citation>
    <scope>NUCLEOTIDE SEQUENCE</scope>
    <source>
        <strain evidence="2">ATCC 34329</strain>
    </source>
</reference>
<feature type="region of interest" description="Disordered" evidence="1">
    <location>
        <begin position="171"/>
        <end position="208"/>
    </location>
</feature>
<feature type="region of interest" description="Disordered" evidence="1">
    <location>
        <begin position="62"/>
        <end position="139"/>
    </location>
</feature>
<dbReference type="InterPro" id="IPR007727">
    <property type="entry name" value="Spo12"/>
</dbReference>
<evidence type="ECO:0000313" key="3">
    <source>
        <dbReference type="Proteomes" id="UP001201980"/>
    </source>
</evidence>
<organism evidence="2 3">
    <name type="scientific">Zalerion maritima</name>
    <dbReference type="NCBI Taxonomy" id="339359"/>
    <lineage>
        <taxon>Eukaryota</taxon>
        <taxon>Fungi</taxon>
        <taxon>Dikarya</taxon>
        <taxon>Ascomycota</taxon>
        <taxon>Pezizomycotina</taxon>
        <taxon>Sordariomycetes</taxon>
        <taxon>Lulworthiomycetidae</taxon>
        <taxon>Lulworthiales</taxon>
        <taxon>Lulworthiaceae</taxon>
        <taxon>Zalerion</taxon>
    </lineage>
</organism>
<dbReference type="Pfam" id="PF05032">
    <property type="entry name" value="Spo12"/>
    <property type="match status" value="1"/>
</dbReference>
<protein>
    <submittedName>
        <fullName evidence="2">Uncharacterized protein</fullName>
    </submittedName>
</protein>
<feature type="region of interest" description="Disordered" evidence="1">
    <location>
        <begin position="1"/>
        <end position="34"/>
    </location>
</feature>
<sequence>MSSNVLATKDANLLLASNGPANSSATGHEGKDTMTMEYHRQVLQSKMEEEKYEKPFVAACFVPSNPTTTTTATYSAPSSNPAESEEDEENYVLSSSSSPQMPPVIIPIPGRGSDADSGSNTGDTAAGGANNKKPNSRADIVLIRERQKQQYISPSDNIMSPCTAKLTALRTKQAGKAKPKSLFAQTSSKKLGGDALFGSKPSPKEPEN</sequence>
<name>A0AAD5WX19_9PEZI</name>
<accession>A0AAD5WX19</accession>
<proteinExistence type="predicted"/>
<evidence type="ECO:0000256" key="1">
    <source>
        <dbReference type="SAM" id="MobiDB-lite"/>
    </source>
</evidence>
<dbReference type="EMBL" id="JAKWBI020000034">
    <property type="protein sequence ID" value="KAJ2905303.1"/>
    <property type="molecule type" value="Genomic_DNA"/>
</dbReference>